<reference evidence="1" key="1">
    <citation type="submission" date="2016-12" db="EMBL/GenBank/DDBJ databases">
        <title>Analysis of the Molecular Diversity Among Cronobacter Species Isolated from Filth Flies Using a Pan Genomic DNA Microarray.</title>
        <authorList>
            <person name="Pava-Ripoll M."/>
            <person name="Tall B."/>
            <person name="Farber J."/>
            <person name="Fanning S."/>
            <person name="Lehner A."/>
            <person name="Stephan R."/>
            <person name="Pagotto F."/>
            <person name="Iverson C."/>
            <person name="Ziobro G."/>
            <person name="Miller A."/>
            <person name="Pearson R."/>
            <person name="Yan Q."/>
            <person name="Kim M."/>
            <person name="Jeong S."/>
            <person name="Park J."/>
            <person name="Jun S."/>
            <person name="Choi H."/>
            <person name="Chung T."/>
            <person name="Yoo Y."/>
            <person name="Park E."/>
            <person name="Hwang S."/>
            <person name="Lee B."/>
            <person name="Sathyamoorthy V."/>
            <person name="Carter L."/>
            <person name="Mammel M."/>
            <person name="Jackson S."/>
            <person name="Kothary M."/>
            <person name="Patel I."/>
            <person name="Grim C."/>
            <person name="Gopinath G."/>
            <person name="Gangiredla J."/>
            <person name="Chase H."/>
        </authorList>
    </citation>
    <scope>NUCLEOTIDE SEQUENCE [LARGE SCALE GENOMIC DNA]</scope>
    <source>
        <strain evidence="1">MOD1-Sh41s</strain>
    </source>
</reference>
<dbReference type="RefSeq" id="WP_075198470.1">
    <property type="nucleotide sequence ID" value="NZ_CP187984.1"/>
</dbReference>
<dbReference type="Pfam" id="PF10765">
    <property type="entry name" value="Phage_P22_NinX"/>
    <property type="match status" value="1"/>
</dbReference>
<proteinExistence type="predicted"/>
<accession>A0A2T7B4T6</accession>
<dbReference type="InterPro" id="IPR019701">
    <property type="entry name" value="Phage_P22_NinX"/>
</dbReference>
<name>A0A2T7B4T6_9ENTR</name>
<dbReference type="AlphaFoldDB" id="A0A2T7B4T6"/>
<sequence>MQLSKKKTAELTGTALDWAVAKALGYDVFINPFNDVMRKISEPIGCYRFEPSTNWSHGGPLIDENNIWLSDDGLCVASCEPHTRRYIAEGDTNLIAICRAVVAARLGEEVEIPTDLIGA</sequence>
<dbReference type="EMBL" id="MSAG01000017">
    <property type="protein sequence ID" value="PUX22028.1"/>
    <property type="molecule type" value="Genomic_DNA"/>
</dbReference>
<dbReference type="OrthoDB" id="6902912at2"/>
<evidence type="ECO:0000313" key="1">
    <source>
        <dbReference type="EMBL" id="PUX22028.1"/>
    </source>
</evidence>
<protein>
    <submittedName>
        <fullName evidence="1">DUF2591 domain-containing protein</fullName>
    </submittedName>
</protein>
<gene>
    <name evidence="1" type="ORF">BS411_10895</name>
</gene>
<comment type="caution">
    <text evidence="1">The sequence shown here is derived from an EMBL/GenBank/DDBJ whole genome shotgun (WGS) entry which is preliminary data.</text>
</comment>
<organism evidence="1">
    <name type="scientific">Cronobacter turicensis</name>
    <dbReference type="NCBI Taxonomy" id="413502"/>
    <lineage>
        <taxon>Bacteria</taxon>
        <taxon>Pseudomonadati</taxon>
        <taxon>Pseudomonadota</taxon>
        <taxon>Gammaproteobacteria</taxon>
        <taxon>Enterobacterales</taxon>
        <taxon>Enterobacteriaceae</taxon>
        <taxon>Cronobacter</taxon>
    </lineage>
</organism>